<evidence type="ECO:0000313" key="5">
    <source>
        <dbReference type="Proteomes" id="UP000298471"/>
    </source>
</evidence>
<dbReference type="InterPro" id="IPR025491">
    <property type="entry name" value="DUF4382"/>
</dbReference>
<feature type="domain" description="DUF4382" evidence="3">
    <location>
        <begin position="41"/>
        <end position="172"/>
    </location>
</feature>
<gene>
    <name evidence="4" type="ORF">E5K02_18225</name>
</gene>
<protein>
    <submittedName>
        <fullName evidence="4">DUF4382 domain-containing protein</fullName>
    </submittedName>
</protein>
<dbReference type="AlphaFoldDB" id="A0A4Z0QDC7"/>
<dbReference type="Pfam" id="PF14321">
    <property type="entry name" value="DUF4382"/>
    <property type="match status" value="1"/>
</dbReference>
<keyword evidence="2" id="KW-0732">Signal</keyword>
<name>A0A4Z0QDC7_9BACT</name>
<evidence type="ECO:0000256" key="2">
    <source>
        <dbReference type="SAM" id="SignalP"/>
    </source>
</evidence>
<dbReference type="RefSeq" id="WP_135396616.1">
    <property type="nucleotide sequence ID" value="NZ_SRMB01000003.1"/>
</dbReference>
<sequence length="200" mass="20907">MKTHLLCTGLLAAVLLTGCEDAMQDAAVQPQASTTAAKQDPNAYQAVNIDLVAVEVSQDTDENTSSWSTLPGVQPGLRNLLTTTSSASPLFTSAAFEGGTIKQLRLILGENSTIRLANGTTVPLETPSGQTSGLKLKVNATVTAGVKYAVLAIINPNKQVVARGNGRYNLKPVLDGNIVQGSNGSESELRASLSNQSEQR</sequence>
<proteinExistence type="predicted"/>
<keyword evidence="5" id="KW-1185">Reference proteome</keyword>
<evidence type="ECO:0000259" key="3">
    <source>
        <dbReference type="Pfam" id="PF14321"/>
    </source>
</evidence>
<reference evidence="4 5" key="1">
    <citation type="submission" date="2019-04" db="EMBL/GenBank/DDBJ databases">
        <authorList>
            <person name="Feng G."/>
            <person name="Zhang J."/>
            <person name="Zhu H."/>
        </authorList>
    </citation>
    <scope>NUCLEOTIDE SEQUENCE [LARGE SCALE GENOMIC DNA]</scope>
    <source>
        <strain evidence="4 5">9PBR-1</strain>
    </source>
</reference>
<dbReference type="OrthoDB" id="2111471at2"/>
<dbReference type="PROSITE" id="PS51257">
    <property type="entry name" value="PROKAR_LIPOPROTEIN"/>
    <property type="match status" value="1"/>
</dbReference>
<comment type="caution">
    <text evidence="4">The sequence shown here is derived from an EMBL/GenBank/DDBJ whole genome shotgun (WGS) entry which is preliminary data.</text>
</comment>
<feature type="signal peptide" evidence="2">
    <location>
        <begin position="1"/>
        <end position="22"/>
    </location>
</feature>
<organism evidence="4 5">
    <name type="scientific">Hymenobacter metallicola</name>
    <dbReference type="NCBI Taxonomy" id="2563114"/>
    <lineage>
        <taxon>Bacteria</taxon>
        <taxon>Pseudomonadati</taxon>
        <taxon>Bacteroidota</taxon>
        <taxon>Cytophagia</taxon>
        <taxon>Cytophagales</taxon>
        <taxon>Hymenobacteraceae</taxon>
        <taxon>Hymenobacter</taxon>
    </lineage>
</organism>
<dbReference type="Proteomes" id="UP000298471">
    <property type="component" value="Unassembled WGS sequence"/>
</dbReference>
<feature type="chain" id="PRO_5021377424" evidence="2">
    <location>
        <begin position="23"/>
        <end position="200"/>
    </location>
</feature>
<evidence type="ECO:0000256" key="1">
    <source>
        <dbReference type="SAM" id="MobiDB-lite"/>
    </source>
</evidence>
<evidence type="ECO:0000313" key="4">
    <source>
        <dbReference type="EMBL" id="TGE26712.1"/>
    </source>
</evidence>
<feature type="region of interest" description="Disordered" evidence="1">
    <location>
        <begin position="179"/>
        <end position="200"/>
    </location>
</feature>
<dbReference type="EMBL" id="SRMB01000003">
    <property type="protein sequence ID" value="TGE26712.1"/>
    <property type="molecule type" value="Genomic_DNA"/>
</dbReference>
<accession>A0A4Z0QDC7</accession>